<evidence type="ECO:0000256" key="1">
    <source>
        <dbReference type="SAM" id="SignalP"/>
    </source>
</evidence>
<evidence type="ECO:0000313" key="3">
    <source>
        <dbReference type="Proteomes" id="UP001606302"/>
    </source>
</evidence>
<dbReference type="Proteomes" id="UP001606302">
    <property type="component" value="Unassembled WGS sequence"/>
</dbReference>
<accession>A0ABW7GNX3</accession>
<proteinExistence type="predicted"/>
<feature type="signal peptide" evidence="1">
    <location>
        <begin position="1"/>
        <end position="19"/>
    </location>
</feature>
<comment type="caution">
    <text evidence="2">The sequence shown here is derived from an EMBL/GenBank/DDBJ whole genome shotgun (WGS) entry which is preliminary data.</text>
</comment>
<feature type="chain" id="PRO_5045459438" evidence="1">
    <location>
        <begin position="20"/>
        <end position="118"/>
    </location>
</feature>
<dbReference type="RefSeq" id="WP_394512840.1">
    <property type="nucleotide sequence ID" value="NZ_JBIGHX010000007.1"/>
</dbReference>
<keyword evidence="1" id="KW-0732">Signal</keyword>
<name>A0ABW7GNX3_9BURK</name>
<organism evidence="2 3">
    <name type="scientific">Pelomonas lactea</name>
    <dbReference type="NCBI Taxonomy" id="3299030"/>
    <lineage>
        <taxon>Bacteria</taxon>
        <taxon>Pseudomonadati</taxon>
        <taxon>Pseudomonadota</taxon>
        <taxon>Betaproteobacteria</taxon>
        <taxon>Burkholderiales</taxon>
        <taxon>Sphaerotilaceae</taxon>
        <taxon>Roseateles</taxon>
    </lineage>
</organism>
<keyword evidence="3" id="KW-1185">Reference proteome</keyword>
<evidence type="ECO:0000313" key="2">
    <source>
        <dbReference type="EMBL" id="MFG6463671.1"/>
    </source>
</evidence>
<gene>
    <name evidence="2" type="ORF">ACG04Q_19005</name>
</gene>
<protein>
    <submittedName>
        <fullName evidence="2">Uncharacterized protein</fullName>
    </submittedName>
</protein>
<dbReference type="EMBL" id="JBIGHX010000007">
    <property type="protein sequence ID" value="MFG6463671.1"/>
    <property type="molecule type" value="Genomic_DNA"/>
</dbReference>
<reference evidence="2 3" key="1">
    <citation type="submission" date="2024-08" db="EMBL/GenBank/DDBJ databases">
        <authorList>
            <person name="Lu H."/>
        </authorList>
    </citation>
    <scope>NUCLEOTIDE SEQUENCE [LARGE SCALE GENOMIC DNA]</scope>
    <source>
        <strain evidence="2 3">DXS20W</strain>
    </source>
</reference>
<sequence length="118" mass="12478">MKALLPLMPLLLAAAPAFATPATPASCPAAGDQLADALDAAKRRVGRDAEVRVLFEVGADGRARLVNLQGSRQYQTPVRLAVGELQCQPGTPQQYVLDIRFAEPARGPSTRWAGAASR</sequence>